<dbReference type="Proteomes" id="UP000835052">
    <property type="component" value="Unassembled WGS sequence"/>
</dbReference>
<dbReference type="GO" id="GO:0004222">
    <property type="term" value="F:metalloendopeptidase activity"/>
    <property type="evidence" value="ECO:0007669"/>
    <property type="project" value="InterPro"/>
</dbReference>
<dbReference type="Pfam" id="PF01431">
    <property type="entry name" value="Peptidase_M13"/>
    <property type="match status" value="1"/>
</dbReference>
<dbReference type="PANTHER" id="PTHR11733:SF208">
    <property type="entry name" value="PEPTIDASE M13 C-TERMINAL DOMAIN-CONTAINING PROTEIN"/>
    <property type="match status" value="1"/>
</dbReference>
<dbReference type="EMBL" id="CAJGYM010000019">
    <property type="protein sequence ID" value="CAD6191062.1"/>
    <property type="molecule type" value="Genomic_DNA"/>
</dbReference>
<reference evidence="3" key="1">
    <citation type="submission" date="2020-10" db="EMBL/GenBank/DDBJ databases">
        <authorList>
            <person name="Kikuchi T."/>
        </authorList>
    </citation>
    <scope>NUCLEOTIDE SEQUENCE</scope>
    <source>
        <strain evidence="3">NKZ352</strain>
    </source>
</reference>
<organism evidence="3 4">
    <name type="scientific">Caenorhabditis auriculariae</name>
    <dbReference type="NCBI Taxonomy" id="2777116"/>
    <lineage>
        <taxon>Eukaryota</taxon>
        <taxon>Metazoa</taxon>
        <taxon>Ecdysozoa</taxon>
        <taxon>Nematoda</taxon>
        <taxon>Chromadorea</taxon>
        <taxon>Rhabditida</taxon>
        <taxon>Rhabditina</taxon>
        <taxon>Rhabditomorpha</taxon>
        <taxon>Rhabditoidea</taxon>
        <taxon>Rhabditidae</taxon>
        <taxon>Peloderinae</taxon>
        <taxon>Caenorhabditis</taxon>
    </lineage>
</organism>
<dbReference type="OrthoDB" id="5820582at2759"/>
<feature type="domain" description="Peptidase M13 C-terminal" evidence="2">
    <location>
        <begin position="298"/>
        <end position="457"/>
    </location>
</feature>
<dbReference type="GO" id="GO:0016485">
    <property type="term" value="P:protein processing"/>
    <property type="evidence" value="ECO:0007669"/>
    <property type="project" value="TreeGrafter"/>
</dbReference>
<sequence>MFGFSVFLLSLLATTTACNDTEDVVKTFLQTKIDRNVDPCSDFYAHVCPVNLLIAETVPSLLSQFYIREAKKFQSERGEFTELMQEYIDEFSSRSFRKTVNDLLEVCDVDKSKAVDFASTITQESFYMNKTCEEISYEFGILAPNATLTYEARRILKVLKNGRREIEFSKSELAQLLNKNEKKFFEIFKDEVRNTFSETPWLNYRNGTDFYLDFLKNRLSLLEKSQEVIRAWEMVFEKLKVSSQHCKPNNTIPSFVCAFKELENLTKDGARPASEFGMFGLDLNAVNYILTLTDNMARLYGGYGNVIGHEMMHTFYSSAGDTDLLKYYFTNSSQCVTKQFAATCKEFGGNCIFSGTATTEEEDGSDLAAIRLVYSDFEKRHLHNEKSDIEGITTAQMYFYSFASTTCTDIVEALGMDDVHSGWKIRVNALMSQMDEFKEAFQCAGDSRMIRSKVEHCSIFGSDAPQTRKHFNSAPPTENI</sequence>
<dbReference type="GO" id="GO:0005886">
    <property type="term" value="C:plasma membrane"/>
    <property type="evidence" value="ECO:0007669"/>
    <property type="project" value="TreeGrafter"/>
</dbReference>
<evidence type="ECO:0000313" key="3">
    <source>
        <dbReference type="EMBL" id="CAD6191062.1"/>
    </source>
</evidence>
<evidence type="ECO:0000259" key="2">
    <source>
        <dbReference type="Pfam" id="PF01431"/>
    </source>
</evidence>
<accession>A0A8S1H772</accession>
<keyword evidence="4" id="KW-1185">Reference proteome</keyword>
<dbReference type="InterPro" id="IPR000718">
    <property type="entry name" value="Peptidase_M13"/>
</dbReference>
<keyword evidence="1" id="KW-0732">Signal</keyword>
<dbReference type="PANTHER" id="PTHR11733">
    <property type="entry name" value="ZINC METALLOPROTEASE FAMILY M13 NEPRILYSIN-RELATED"/>
    <property type="match status" value="1"/>
</dbReference>
<protein>
    <recommendedName>
        <fullName evidence="2">Peptidase M13 C-terminal domain-containing protein</fullName>
    </recommendedName>
</protein>
<proteinExistence type="predicted"/>
<dbReference type="InterPro" id="IPR018497">
    <property type="entry name" value="Peptidase_M13_C"/>
</dbReference>
<comment type="caution">
    <text evidence="3">The sequence shown here is derived from an EMBL/GenBank/DDBJ whole genome shotgun (WGS) entry which is preliminary data.</text>
</comment>
<dbReference type="Gene3D" id="3.40.390.10">
    <property type="entry name" value="Collagenase (Catalytic Domain)"/>
    <property type="match status" value="1"/>
</dbReference>
<evidence type="ECO:0000313" key="4">
    <source>
        <dbReference type="Proteomes" id="UP000835052"/>
    </source>
</evidence>
<gene>
    <name evidence="3" type="ORF">CAUJ_LOCUS6981</name>
</gene>
<evidence type="ECO:0000256" key="1">
    <source>
        <dbReference type="SAM" id="SignalP"/>
    </source>
</evidence>
<name>A0A8S1H772_9PELO</name>
<feature type="signal peptide" evidence="1">
    <location>
        <begin position="1"/>
        <end position="17"/>
    </location>
</feature>
<dbReference type="InterPro" id="IPR024079">
    <property type="entry name" value="MetalloPept_cat_dom_sf"/>
</dbReference>
<feature type="chain" id="PRO_5035895590" description="Peptidase M13 C-terminal domain-containing protein" evidence="1">
    <location>
        <begin position="18"/>
        <end position="480"/>
    </location>
</feature>
<dbReference type="AlphaFoldDB" id="A0A8S1H772"/>
<dbReference type="SUPFAM" id="SSF55486">
    <property type="entry name" value="Metalloproteases ('zincins'), catalytic domain"/>
    <property type="match status" value="1"/>
</dbReference>
<dbReference type="PROSITE" id="PS51885">
    <property type="entry name" value="NEPRILYSIN"/>
    <property type="match status" value="1"/>
</dbReference>